<keyword evidence="2 4" id="KW-0863">Zinc-finger</keyword>
<evidence type="ECO:0000256" key="4">
    <source>
        <dbReference type="PROSITE-ProRule" id="PRU00134"/>
    </source>
</evidence>
<dbReference type="EMBL" id="JAEVFJ010000031">
    <property type="protein sequence ID" value="KAH8092664.1"/>
    <property type="molecule type" value="Genomic_DNA"/>
</dbReference>
<name>A0A8K0XM61_9AGAR</name>
<dbReference type="GO" id="GO:0008270">
    <property type="term" value="F:zinc ion binding"/>
    <property type="evidence" value="ECO:0007669"/>
    <property type="project" value="UniProtKB-KW"/>
</dbReference>
<sequence length="245" mass="26936">MAAVYTQPAAANYYSNPSQPSMKQRGYRICDQCGAVEQPSGSRFRLCGGCMTTQYCSQDCQKMHWASHKAICQHTSSAKSSVVGSGAVDEGLVKALRKFTSLHTTLLGWAGFQALQLKRMPSNVRQSALLVELSYRPSASDPNRRFSVKGTHIVPRSYVTDNDPLVADDIKRREDRCRRSGGIGTAVILIQCGEISQVMPVEVDAPNKISWDQRDDWADVLSHFVEAGRTDFAPISTTARGIVYG</sequence>
<feature type="domain" description="MYND-type" evidence="5">
    <location>
        <begin position="30"/>
        <end position="72"/>
    </location>
</feature>
<organism evidence="6 7">
    <name type="scientific">Cristinia sonorae</name>
    <dbReference type="NCBI Taxonomy" id="1940300"/>
    <lineage>
        <taxon>Eukaryota</taxon>
        <taxon>Fungi</taxon>
        <taxon>Dikarya</taxon>
        <taxon>Basidiomycota</taxon>
        <taxon>Agaricomycotina</taxon>
        <taxon>Agaricomycetes</taxon>
        <taxon>Agaricomycetidae</taxon>
        <taxon>Agaricales</taxon>
        <taxon>Pleurotineae</taxon>
        <taxon>Stephanosporaceae</taxon>
        <taxon>Cristinia</taxon>
    </lineage>
</organism>
<dbReference type="Gene3D" id="6.10.140.2220">
    <property type="match status" value="1"/>
</dbReference>
<gene>
    <name evidence="6" type="ORF">BXZ70DRAFT_1072977</name>
</gene>
<accession>A0A8K0XM61</accession>
<keyword evidence="1" id="KW-0479">Metal-binding</keyword>
<dbReference type="AlphaFoldDB" id="A0A8K0XM61"/>
<comment type="caution">
    <text evidence="6">The sequence shown here is derived from an EMBL/GenBank/DDBJ whole genome shotgun (WGS) entry which is preliminary data.</text>
</comment>
<evidence type="ECO:0000313" key="7">
    <source>
        <dbReference type="Proteomes" id="UP000813824"/>
    </source>
</evidence>
<keyword evidence="3" id="KW-0862">Zinc</keyword>
<proteinExistence type="predicted"/>
<dbReference type="Proteomes" id="UP000813824">
    <property type="component" value="Unassembled WGS sequence"/>
</dbReference>
<evidence type="ECO:0000256" key="1">
    <source>
        <dbReference type="ARBA" id="ARBA00022723"/>
    </source>
</evidence>
<keyword evidence="7" id="KW-1185">Reference proteome</keyword>
<reference evidence="6" key="1">
    <citation type="journal article" date="2021" name="New Phytol.">
        <title>Evolutionary innovations through gain and loss of genes in the ectomycorrhizal Boletales.</title>
        <authorList>
            <person name="Wu G."/>
            <person name="Miyauchi S."/>
            <person name="Morin E."/>
            <person name="Kuo A."/>
            <person name="Drula E."/>
            <person name="Varga T."/>
            <person name="Kohler A."/>
            <person name="Feng B."/>
            <person name="Cao Y."/>
            <person name="Lipzen A."/>
            <person name="Daum C."/>
            <person name="Hundley H."/>
            <person name="Pangilinan J."/>
            <person name="Johnson J."/>
            <person name="Barry K."/>
            <person name="LaButti K."/>
            <person name="Ng V."/>
            <person name="Ahrendt S."/>
            <person name="Min B."/>
            <person name="Choi I.G."/>
            <person name="Park H."/>
            <person name="Plett J.M."/>
            <person name="Magnuson J."/>
            <person name="Spatafora J.W."/>
            <person name="Nagy L.G."/>
            <person name="Henrissat B."/>
            <person name="Grigoriev I.V."/>
            <person name="Yang Z.L."/>
            <person name="Xu J."/>
            <person name="Martin F.M."/>
        </authorList>
    </citation>
    <scope>NUCLEOTIDE SEQUENCE</scope>
    <source>
        <strain evidence="6">KKN 215</strain>
    </source>
</reference>
<evidence type="ECO:0000256" key="3">
    <source>
        <dbReference type="ARBA" id="ARBA00022833"/>
    </source>
</evidence>
<dbReference type="PROSITE" id="PS50865">
    <property type="entry name" value="ZF_MYND_2"/>
    <property type="match status" value="1"/>
</dbReference>
<evidence type="ECO:0000259" key="5">
    <source>
        <dbReference type="PROSITE" id="PS50865"/>
    </source>
</evidence>
<dbReference type="InterPro" id="IPR002893">
    <property type="entry name" value="Znf_MYND"/>
</dbReference>
<evidence type="ECO:0000313" key="6">
    <source>
        <dbReference type="EMBL" id="KAH8092664.1"/>
    </source>
</evidence>
<evidence type="ECO:0000256" key="2">
    <source>
        <dbReference type="ARBA" id="ARBA00022771"/>
    </source>
</evidence>
<protein>
    <recommendedName>
        <fullName evidence="5">MYND-type domain-containing protein</fullName>
    </recommendedName>
</protein>
<dbReference type="Pfam" id="PF01753">
    <property type="entry name" value="zf-MYND"/>
    <property type="match status" value="1"/>
</dbReference>
<dbReference type="OrthoDB" id="432970at2759"/>
<dbReference type="SUPFAM" id="SSF144232">
    <property type="entry name" value="HIT/MYND zinc finger-like"/>
    <property type="match status" value="1"/>
</dbReference>
<dbReference type="PROSITE" id="PS01360">
    <property type="entry name" value="ZF_MYND_1"/>
    <property type="match status" value="1"/>
</dbReference>